<dbReference type="InterPro" id="IPR010985">
    <property type="entry name" value="Ribbon_hlx_hlx"/>
</dbReference>
<name>A0A078KXR8_9GAMM</name>
<evidence type="ECO:0000256" key="3">
    <source>
        <dbReference type="ARBA" id="ARBA00022649"/>
    </source>
</evidence>
<dbReference type="STRING" id="1034943.BN59_02107"/>
<dbReference type="NCBIfam" id="TIGR02606">
    <property type="entry name" value="antidote_CC2985"/>
    <property type="match status" value="1"/>
</dbReference>
<sequence>MTGTMTVDLGNELRNYVESLVSSGDYRSNSEVLRESLRLLREKQAESKLEQLRHLIDEGDASGKPETWDAHDFLKKMKKKSLFPDAGIAHIKFNFKQND</sequence>
<dbReference type="Pfam" id="PF03693">
    <property type="entry name" value="ParD_antitoxin"/>
    <property type="match status" value="1"/>
</dbReference>
<evidence type="ECO:0000256" key="1">
    <source>
        <dbReference type="ARBA" id="ARBA00008580"/>
    </source>
</evidence>
<comment type="similarity">
    <text evidence="1">Belongs to the ParD antitoxin family.</text>
</comment>
<proteinExistence type="inferred from homology"/>
<organism evidence="5 6">
    <name type="scientific">Legionella massiliensis</name>
    <dbReference type="NCBI Taxonomy" id="1034943"/>
    <lineage>
        <taxon>Bacteria</taxon>
        <taxon>Pseudomonadati</taxon>
        <taxon>Pseudomonadota</taxon>
        <taxon>Gammaproteobacteria</taxon>
        <taxon>Legionellales</taxon>
        <taxon>Legionellaceae</taxon>
        <taxon>Legionella</taxon>
    </lineage>
</organism>
<dbReference type="AlphaFoldDB" id="A0A078KXR8"/>
<gene>
    <name evidence="5" type="ORF">BN59_02107</name>
</gene>
<comment type="function">
    <text evidence="4">Antitoxin component of a type II toxin-antitoxin (TA) system. Neutralizes the effect of toxin ParE.</text>
</comment>
<dbReference type="InterPro" id="IPR022789">
    <property type="entry name" value="ParD"/>
</dbReference>
<dbReference type="EMBL" id="CCSB01000002">
    <property type="protein sequence ID" value="CDZ77817.1"/>
    <property type="molecule type" value="Genomic_DNA"/>
</dbReference>
<dbReference type="OrthoDB" id="9815501at2"/>
<dbReference type="Gene3D" id="6.10.10.120">
    <property type="entry name" value="Antitoxin ParD1-like"/>
    <property type="match status" value="1"/>
</dbReference>
<reference evidence="5 6" key="1">
    <citation type="submission" date="2014-06" db="EMBL/GenBank/DDBJ databases">
        <authorList>
            <person name="Urmite Genomes Urmite Genomes"/>
        </authorList>
    </citation>
    <scope>NUCLEOTIDE SEQUENCE [LARGE SCALE GENOMIC DNA]</scope>
</reference>
<evidence type="ECO:0000256" key="2">
    <source>
        <dbReference type="ARBA" id="ARBA00017940"/>
    </source>
</evidence>
<dbReference type="RefSeq" id="WP_043874288.1">
    <property type="nucleotide sequence ID" value="NZ_CCVW01000002.1"/>
</dbReference>
<dbReference type="SUPFAM" id="SSF47598">
    <property type="entry name" value="Ribbon-helix-helix"/>
    <property type="match status" value="1"/>
</dbReference>
<evidence type="ECO:0000256" key="4">
    <source>
        <dbReference type="ARBA" id="ARBA00037106"/>
    </source>
</evidence>
<dbReference type="PANTHER" id="PTHR36582:SF2">
    <property type="entry name" value="ANTITOXIN PARD"/>
    <property type="match status" value="1"/>
</dbReference>
<dbReference type="PANTHER" id="PTHR36582">
    <property type="entry name" value="ANTITOXIN PARD"/>
    <property type="match status" value="1"/>
</dbReference>
<dbReference type="CDD" id="cd22231">
    <property type="entry name" value="RHH_NikR_HicB-like"/>
    <property type="match status" value="1"/>
</dbReference>
<keyword evidence="6" id="KW-1185">Reference proteome</keyword>
<evidence type="ECO:0000313" key="5">
    <source>
        <dbReference type="EMBL" id="CDZ77817.1"/>
    </source>
</evidence>
<dbReference type="Proteomes" id="UP000044071">
    <property type="component" value="Unassembled WGS sequence"/>
</dbReference>
<keyword evidence="3" id="KW-1277">Toxin-antitoxin system</keyword>
<dbReference type="eggNOG" id="COG3609">
    <property type="taxonomic scope" value="Bacteria"/>
</dbReference>
<accession>A0A078KXR8</accession>
<dbReference type="InterPro" id="IPR038296">
    <property type="entry name" value="ParD_sf"/>
</dbReference>
<protein>
    <recommendedName>
        <fullName evidence="2">Antitoxin ParD</fullName>
    </recommendedName>
</protein>
<dbReference type="GO" id="GO:0006355">
    <property type="term" value="P:regulation of DNA-templated transcription"/>
    <property type="evidence" value="ECO:0007669"/>
    <property type="project" value="InterPro"/>
</dbReference>
<evidence type="ECO:0000313" key="6">
    <source>
        <dbReference type="Proteomes" id="UP000044071"/>
    </source>
</evidence>